<sequence>MKRGHEPALAFDLGLRSWFRSPCNSCGRLEAWLGLSFYTESTIATIFFLHKASAATIFGTAAAVIAGVLYGLMTGSLTYLLVLLFWQPQQLVFVDRVCISQTDPGLQAEGLLSLGAYAGAVGSFVGTALVVCLRVGRLWDIVKM</sequence>
<protein>
    <submittedName>
        <fullName evidence="2">Uncharacterized protein</fullName>
    </submittedName>
</protein>
<keyword evidence="1" id="KW-1133">Transmembrane helix</keyword>
<evidence type="ECO:0000313" key="3">
    <source>
        <dbReference type="Proteomes" id="UP000186817"/>
    </source>
</evidence>
<organism evidence="2 3">
    <name type="scientific">Symbiodinium microadriaticum</name>
    <name type="common">Dinoflagellate</name>
    <name type="synonym">Zooxanthella microadriatica</name>
    <dbReference type="NCBI Taxonomy" id="2951"/>
    <lineage>
        <taxon>Eukaryota</taxon>
        <taxon>Sar</taxon>
        <taxon>Alveolata</taxon>
        <taxon>Dinophyceae</taxon>
        <taxon>Suessiales</taxon>
        <taxon>Symbiodiniaceae</taxon>
        <taxon>Symbiodinium</taxon>
    </lineage>
</organism>
<keyword evidence="3" id="KW-1185">Reference proteome</keyword>
<gene>
    <name evidence="2" type="ORF">AK812_SmicGene40641</name>
</gene>
<proteinExistence type="predicted"/>
<dbReference type="AlphaFoldDB" id="A0A1Q9C870"/>
<keyword evidence="1" id="KW-0472">Membrane</keyword>
<evidence type="ECO:0000256" key="1">
    <source>
        <dbReference type="SAM" id="Phobius"/>
    </source>
</evidence>
<dbReference type="EMBL" id="LSRX01001524">
    <property type="protein sequence ID" value="OLP79110.1"/>
    <property type="molecule type" value="Genomic_DNA"/>
</dbReference>
<evidence type="ECO:0000313" key="2">
    <source>
        <dbReference type="EMBL" id="OLP79110.1"/>
    </source>
</evidence>
<feature type="transmembrane region" description="Helical" evidence="1">
    <location>
        <begin position="61"/>
        <end position="86"/>
    </location>
</feature>
<dbReference type="Proteomes" id="UP000186817">
    <property type="component" value="Unassembled WGS sequence"/>
</dbReference>
<feature type="transmembrane region" description="Helical" evidence="1">
    <location>
        <begin position="114"/>
        <end position="136"/>
    </location>
</feature>
<name>A0A1Q9C870_SYMMI</name>
<keyword evidence="1" id="KW-0812">Transmembrane</keyword>
<comment type="caution">
    <text evidence="2">The sequence shown here is derived from an EMBL/GenBank/DDBJ whole genome shotgun (WGS) entry which is preliminary data.</text>
</comment>
<reference evidence="2 3" key="1">
    <citation type="submission" date="2016-02" db="EMBL/GenBank/DDBJ databases">
        <title>Genome analysis of coral dinoflagellate symbionts highlights evolutionary adaptations to a symbiotic lifestyle.</title>
        <authorList>
            <person name="Aranda M."/>
            <person name="Li Y."/>
            <person name="Liew Y.J."/>
            <person name="Baumgarten S."/>
            <person name="Simakov O."/>
            <person name="Wilson M."/>
            <person name="Piel J."/>
            <person name="Ashoor H."/>
            <person name="Bougouffa S."/>
            <person name="Bajic V.B."/>
            <person name="Ryu T."/>
            <person name="Ravasi T."/>
            <person name="Bayer T."/>
            <person name="Micklem G."/>
            <person name="Kim H."/>
            <person name="Bhak J."/>
            <person name="Lajeunesse T.C."/>
            <person name="Voolstra C.R."/>
        </authorList>
    </citation>
    <scope>NUCLEOTIDE SEQUENCE [LARGE SCALE GENOMIC DNA]</scope>
    <source>
        <strain evidence="2 3">CCMP2467</strain>
    </source>
</reference>
<accession>A0A1Q9C870</accession>